<dbReference type="PROSITE" id="PS50011">
    <property type="entry name" value="PROTEIN_KINASE_DOM"/>
    <property type="match status" value="1"/>
</dbReference>
<evidence type="ECO:0000256" key="7">
    <source>
        <dbReference type="ARBA" id="ARBA00022777"/>
    </source>
</evidence>
<gene>
    <name evidence="12" type="primary">PSY1R</name>
    <name evidence="12" type="ORF">CASFOL_025820</name>
</gene>
<dbReference type="EC" id="2.7.11.1" evidence="2"/>
<dbReference type="Proteomes" id="UP001632038">
    <property type="component" value="Unassembled WGS sequence"/>
</dbReference>
<dbReference type="InterPro" id="IPR011009">
    <property type="entry name" value="Kinase-like_dom_sf"/>
</dbReference>
<dbReference type="InterPro" id="IPR000719">
    <property type="entry name" value="Prot_kinase_dom"/>
</dbReference>
<evidence type="ECO:0000256" key="4">
    <source>
        <dbReference type="ARBA" id="ARBA00022679"/>
    </source>
</evidence>
<keyword evidence="3" id="KW-0597">Phosphoprotein</keyword>
<evidence type="ECO:0000313" key="13">
    <source>
        <dbReference type="Proteomes" id="UP001632038"/>
    </source>
</evidence>
<evidence type="ECO:0000256" key="5">
    <source>
        <dbReference type="ARBA" id="ARBA00022692"/>
    </source>
</evidence>
<proteinExistence type="predicted"/>
<evidence type="ECO:0000256" key="10">
    <source>
        <dbReference type="ARBA" id="ARBA00023136"/>
    </source>
</evidence>
<dbReference type="Gene3D" id="1.10.510.10">
    <property type="entry name" value="Transferase(Phosphotransferase) domain 1"/>
    <property type="match status" value="1"/>
</dbReference>
<dbReference type="PANTHER" id="PTHR47984:SF14">
    <property type="entry name" value="OS01G0323000 PROTEIN"/>
    <property type="match status" value="1"/>
</dbReference>
<evidence type="ECO:0000256" key="1">
    <source>
        <dbReference type="ARBA" id="ARBA00004167"/>
    </source>
</evidence>
<dbReference type="Gene3D" id="3.30.200.20">
    <property type="entry name" value="Phosphorylase Kinase, domain 1"/>
    <property type="match status" value="1"/>
</dbReference>
<keyword evidence="8" id="KW-0067">ATP-binding</keyword>
<organism evidence="12 13">
    <name type="scientific">Castilleja foliolosa</name>
    <dbReference type="NCBI Taxonomy" id="1961234"/>
    <lineage>
        <taxon>Eukaryota</taxon>
        <taxon>Viridiplantae</taxon>
        <taxon>Streptophyta</taxon>
        <taxon>Embryophyta</taxon>
        <taxon>Tracheophyta</taxon>
        <taxon>Spermatophyta</taxon>
        <taxon>Magnoliopsida</taxon>
        <taxon>eudicotyledons</taxon>
        <taxon>Gunneridae</taxon>
        <taxon>Pentapetalae</taxon>
        <taxon>asterids</taxon>
        <taxon>lamiids</taxon>
        <taxon>Lamiales</taxon>
        <taxon>Orobanchaceae</taxon>
        <taxon>Pedicularideae</taxon>
        <taxon>Castillejinae</taxon>
        <taxon>Castilleja</taxon>
    </lineage>
</organism>
<dbReference type="InterPro" id="IPR008271">
    <property type="entry name" value="Ser/Thr_kinase_AS"/>
</dbReference>
<keyword evidence="5" id="KW-0812">Transmembrane</keyword>
<reference evidence="13" key="1">
    <citation type="journal article" date="2024" name="IScience">
        <title>Strigolactones Initiate the Formation of Haustorium-like Structures in Castilleja.</title>
        <authorList>
            <person name="Buerger M."/>
            <person name="Peterson D."/>
            <person name="Chory J."/>
        </authorList>
    </citation>
    <scope>NUCLEOTIDE SEQUENCE [LARGE SCALE GENOMIC DNA]</scope>
</reference>
<feature type="domain" description="Protein kinase" evidence="11">
    <location>
        <begin position="1"/>
        <end position="133"/>
    </location>
</feature>
<keyword evidence="9" id="KW-1133">Transmembrane helix</keyword>
<evidence type="ECO:0000256" key="3">
    <source>
        <dbReference type="ARBA" id="ARBA00022553"/>
    </source>
</evidence>
<evidence type="ECO:0000259" key="11">
    <source>
        <dbReference type="PROSITE" id="PS50011"/>
    </source>
</evidence>
<keyword evidence="12" id="KW-0675">Receptor</keyword>
<dbReference type="AlphaFoldDB" id="A0ABD3CU31"/>
<keyword evidence="4" id="KW-0808">Transferase</keyword>
<accession>A0ABD3CU31</accession>
<sequence length="133" mass="15466">MEQELKAEVEALSTAQHKKILTLQGYCLHDGYRLLIYKYMENYYWLHERADGPSGLNWPARLKIMRGAIKGVAYMHETCEPHIVHRDLKSSNILLDRDFERQECGLWVGSRMWGPGPRVAINVNTEIVILQLQ</sequence>
<protein>
    <recommendedName>
        <fullName evidence="2">non-specific serine/threonine protein kinase</fullName>
        <ecNumber evidence="2">2.7.11.1</ecNumber>
    </recommendedName>
</protein>
<keyword evidence="6" id="KW-0547">Nucleotide-binding</keyword>
<evidence type="ECO:0000256" key="6">
    <source>
        <dbReference type="ARBA" id="ARBA00022741"/>
    </source>
</evidence>
<dbReference type="Pfam" id="PF00069">
    <property type="entry name" value="Pkinase"/>
    <property type="match status" value="1"/>
</dbReference>
<keyword evidence="7" id="KW-0418">Kinase</keyword>
<comment type="subcellular location">
    <subcellularLocation>
        <location evidence="1">Membrane</location>
        <topology evidence="1">Single-pass membrane protein</topology>
    </subcellularLocation>
</comment>
<dbReference type="GO" id="GO:0005524">
    <property type="term" value="F:ATP binding"/>
    <property type="evidence" value="ECO:0007669"/>
    <property type="project" value="UniProtKB-KW"/>
</dbReference>
<dbReference type="InterPro" id="IPR052232">
    <property type="entry name" value="RLK_Ser/Thr-Kinase"/>
</dbReference>
<dbReference type="GO" id="GO:0004674">
    <property type="term" value="F:protein serine/threonine kinase activity"/>
    <property type="evidence" value="ECO:0007669"/>
    <property type="project" value="UniProtKB-EC"/>
</dbReference>
<dbReference type="PANTHER" id="PTHR47984">
    <property type="entry name" value="OS01G0323000 PROTEIN"/>
    <property type="match status" value="1"/>
</dbReference>
<evidence type="ECO:0000256" key="8">
    <source>
        <dbReference type="ARBA" id="ARBA00022840"/>
    </source>
</evidence>
<dbReference type="GO" id="GO:0016020">
    <property type="term" value="C:membrane"/>
    <property type="evidence" value="ECO:0007669"/>
    <property type="project" value="UniProtKB-SubCell"/>
</dbReference>
<keyword evidence="13" id="KW-1185">Reference proteome</keyword>
<keyword evidence="10" id="KW-0472">Membrane</keyword>
<evidence type="ECO:0000313" key="12">
    <source>
        <dbReference type="EMBL" id="KAL3632836.1"/>
    </source>
</evidence>
<name>A0ABD3CU31_9LAMI</name>
<comment type="caution">
    <text evidence="12">The sequence shown here is derived from an EMBL/GenBank/DDBJ whole genome shotgun (WGS) entry which is preliminary data.</text>
</comment>
<dbReference type="PROSITE" id="PS00108">
    <property type="entry name" value="PROTEIN_KINASE_ST"/>
    <property type="match status" value="1"/>
</dbReference>
<dbReference type="SUPFAM" id="SSF56112">
    <property type="entry name" value="Protein kinase-like (PK-like)"/>
    <property type="match status" value="1"/>
</dbReference>
<evidence type="ECO:0000256" key="2">
    <source>
        <dbReference type="ARBA" id="ARBA00012513"/>
    </source>
</evidence>
<evidence type="ECO:0000256" key="9">
    <source>
        <dbReference type="ARBA" id="ARBA00022989"/>
    </source>
</evidence>
<dbReference type="EMBL" id="JAVIJP010000032">
    <property type="protein sequence ID" value="KAL3632836.1"/>
    <property type="molecule type" value="Genomic_DNA"/>
</dbReference>